<keyword evidence="3" id="KW-1185">Reference proteome</keyword>
<dbReference type="PANTHER" id="PTHR44259">
    <property type="entry name" value="OS07G0183000 PROTEIN-RELATED"/>
    <property type="match status" value="1"/>
</dbReference>
<protein>
    <recommendedName>
        <fullName evidence="1">KIB1-4 beta-propeller domain-containing protein</fullName>
    </recommendedName>
</protein>
<dbReference type="PANTHER" id="PTHR44259:SF107">
    <property type="entry name" value="F-BOX PROTEIN SKIP23-LIKE"/>
    <property type="match status" value="1"/>
</dbReference>
<reference evidence="3" key="1">
    <citation type="submission" date="2013-09" db="EMBL/GenBank/DDBJ databases">
        <title>Corchorus olitorius genome sequencing.</title>
        <authorList>
            <person name="Alam M."/>
            <person name="Haque M.S."/>
            <person name="Islam M.S."/>
            <person name="Emdad E.M."/>
            <person name="Islam M.M."/>
            <person name="Ahmed B."/>
            <person name="Halim A."/>
            <person name="Hossen Q.M.M."/>
            <person name="Hossain M.Z."/>
            <person name="Ahmed R."/>
            <person name="Khan M.M."/>
            <person name="Islam R."/>
            <person name="Rashid M.M."/>
            <person name="Khan S.A."/>
            <person name="Rahman M.S."/>
            <person name="Alam M."/>
            <person name="Yahiya A.S."/>
            <person name="Khan M.S."/>
            <person name="Azam M.S."/>
            <person name="Haque T."/>
            <person name="Lashkar M.Z.H."/>
            <person name="Akhand A.I."/>
            <person name="Morshed G."/>
            <person name="Roy S."/>
            <person name="Uddin K.S."/>
            <person name="Rabeya T."/>
            <person name="Hossain A.S."/>
            <person name="Chowdhury A."/>
            <person name="Snigdha A.R."/>
            <person name="Mortoza M.S."/>
            <person name="Matin S.A."/>
            <person name="Hoque S.M.E."/>
            <person name="Islam M.K."/>
            <person name="Roy D.K."/>
            <person name="Haider R."/>
            <person name="Moosa M.M."/>
            <person name="Elias S.M."/>
            <person name="Hasan A.M."/>
            <person name="Jahan S."/>
            <person name="Shafiuddin M."/>
            <person name="Mahmood N."/>
            <person name="Shommy N.S."/>
        </authorList>
    </citation>
    <scope>NUCLEOTIDE SEQUENCE [LARGE SCALE GENOMIC DNA]</scope>
    <source>
        <strain evidence="3">cv. O-4</strain>
    </source>
</reference>
<comment type="caution">
    <text evidence="2">The sequence shown here is derived from an EMBL/GenBank/DDBJ whole genome shotgun (WGS) entry which is preliminary data.</text>
</comment>
<dbReference type="Pfam" id="PF03478">
    <property type="entry name" value="Beta-prop_KIB1-4"/>
    <property type="match status" value="1"/>
</dbReference>
<dbReference type="InterPro" id="IPR050942">
    <property type="entry name" value="F-box_BR-signaling"/>
</dbReference>
<dbReference type="OrthoDB" id="1519185at2759"/>
<dbReference type="Proteomes" id="UP000187203">
    <property type="component" value="Unassembled WGS sequence"/>
</dbReference>
<evidence type="ECO:0000313" key="3">
    <source>
        <dbReference type="Proteomes" id="UP000187203"/>
    </source>
</evidence>
<evidence type="ECO:0000259" key="1">
    <source>
        <dbReference type="Pfam" id="PF03478"/>
    </source>
</evidence>
<accession>A0A1R3JYV7</accession>
<evidence type="ECO:0000313" key="2">
    <source>
        <dbReference type="EMBL" id="OMP00004.1"/>
    </source>
</evidence>
<dbReference type="EMBL" id="AWUE01015001">
    <property type="protein sequence ID" value="OMP00004.1"/>
    <property type="molecule type" value="Genomic_DNA"/>
</dbReference>
<name>A0A1R3JYV7_9ROSI</name>
<dbReference type="AlphaFoldDB" id="A0A1R3JYV7"/>
<proteinExistence type="predicted"/>
<gene>
    <name evidence="2" type="ORF">COLO4_12985</name>
</gene>
<feature type="domain" description="KIB1-4 beta-propeller" evidence="1">
    <location>
        <begin position="70"/>
        <end position="324"/>
    </location>
</feature>
<dbReference type="InterPro" id="IPR005174">
    <property type="entry name" value="KIB1-4_b-propeller"/>
</dbReference>
<dbReference type="STRING" id="93759.A0A1R3JYV7"/>
<sequence>MSEFRDWAAIPCDLLRQIFSKTQLLTGDYISGQKIGDYIRAAAVCRSWHACLKSLPKFPVCLMLTENEEEDNNMRRFCTASEDKVIERDLPELRGRRCDDFADPTPEGFRRFFLYKFAFSSSPPSPDCMVMAILSPMRLLGFAKPGDQAWTTIDVAAARLLEDVMYFNGSFFAVHNHGHLLICQDLDGPSPKAIEFAKSPSAIINGHDEHYGEPRYLVDLDGSLCMIVRRTGLYDHYNDDNEIEHPNLVVTEGFEIFKLDMHTRGWEKIFSLGDRCLFLGNCCTFSVLASDYPGCVANCIYFTDDHVLYNYGEQSKGFDTGIYNGC</sequence>
<organism evidence="2 3">
    <name type="scientific">Corchorus olitorius</name>
    <dbReference type="NCBI Taxonomy" id="93759"/>
    <lineage>
        <taxon>Eukaryota</taxon>
        <taxon>Viridiplantae</taxon>
        <taxon>Streptophyta</taxon>
        <taxon>Embryophyta</taxon>
        <taxon>Tracheophyta</taxon>
        <taxon>Spermatophyta</taxon>
        <taxon>Magnoliopsida</taxon>
        <taxon>eudicotyledons</taxon>
        <taxon>Gunneridae</taxon>
        <taxon>Pentapetalae</taxon>
        <taxon>rosids</taxon>
        <taxon>malvids</taxon>
        <taxon>Malvales</taxon>
        <taxon>Malvaceae</taxon>
        <taxon>Grewioideae</taxon>
        <taxon>Apeibeae</taxon>
        <taxon>Corchorus</taxon>
    </lineage>
</organism>